<evidence type="ECO:0000259" key="4">
    <source>
        <dbReference type="PROSITE" id="PS50113"/>
    </source>
</evidence>
<feature type="transmembrane region" description="Helical" evidence="2">
    <location>
        <begin position="166"/>
        <end position="188"/>
    </location>
</feature>
<dbReference type="InterPro" id="IPR001633">
    <property type="entry name" value="EAL_dom"/>
</dbReference>
<dbReference type="InterPro" id="IPR052155">
    <property type="entry name" value="Biofilm_reg_signaling"/>
</dbReference>
<dbReference type="Gene3D" id="3.30.70.270">
    <property type="match status" value="1"/>
</dbReference>
<organism evidence="7 8">
    <name type="scientific">Spirochaeta isovalerica</name>
    <dbReference type="NCBI Taxonomy" id="150"/>
    <lineage>
        <taxon>Bacteria</taxon>
        <taxon>Pseudomonadati</taxon>
        <taxon>Spirochaetota</taxon>
        <taxon>Spirochaetia</taxon>
        <taxon>Spirochaetales</taxon>
        <taxon>Spirochaetaceae</taxon>
        <taxon>Spirochaeta</taxon>
    </lineage>
</organism>
<accession>A0A841R655</accession>
<dbReference type="Gene3D" id="3.20.20.450">
    <property type="entry name" value="EAL domain"/>
    <property type="match status" value="1"/>
</dbReference>
<dbReference type="Pfam" id="PF00990">
    <property type="entry name" value="GGDEF"/>
    <property type="match status" value="1"/>
</dbReference>
<dbReference type="InterPro" id="IPR000160">
    <property type="entry name" value="GGDEF_dom"/>
</dbReference>
<dbReference type="Proteomes" id="UP000587760">
    <property type="component" value="Unassembled WGS sequence"/>
</dbReference>
<feature type="transmembrane region" description="Helical" evidence="2">
    <location>
        <begin position="34"/>
        <end position="54"/>
    </location>
</feature>
<feature type="domain" description="PAC" evidence="4">
    <location>
        <begin position="301"/>
        <end position="352"/>
    </location>
</feature>
<evidence type="ECO:0000259" key="3">
    <source>
        <dbReference type="PROSITE" id="PS50112"/>
    </source>
</evidence>
<dbReference type="Gene3D" id="3.30.450.20">
    <property type="entry name" value="PAS domain"/>
    <property type="match status" value="1"/>
</dbReference>
<dbReference type="PROSITE" id="PS50883">
    <property type="entry name" value="EAL"/>
    <property type="match status" value="1"/>
</dbReference>
<dbReference type="Pfam" id="PF08447">
    <property type="entry name" value="PAS_3"/>
    <property type="match status" value="1"/>
</dbReference>
<keyword evidence="2" id="KW-0812">Transmembrane</keyword>
<dbReference type="SMART" id="SM00267">
    <property type="entry name" value="GGDEF"/>
    <property type="match status" value="1"/>
</dbReference>
<dbReference type="EMBL" id="JACHGJ010000001">
    <property type="protein sequence ID" value="MBB6478530.1"/>
    <property type="molecule type" value="Genomic_DNA"/>
</dbReference>
<dbReference type="InterPro" id="IPR029787">
    <property type="entry name" value="Nucleotide_cyclase"/>
</dbReference>
<dbReference type="PROSITE" id="PS50113">
    <property type="entry name" value="PAC"/>
    <property type="match status" value="1"/>
</dbReference>
<evidence type="ECO:0000313" key="8">
    <source>
        <dbReference type="Proteomes" id="UP000587760"/>
    </source>
</evidence>
<dbReference type="SUPFAM" id="SSF55785">
    <property type="entry name" value="PYP-like sensor domain (PAS domain)"/>
    <property type="match status" value="1"/>
</dbReference>
<dbReference type="NCBIfam" id="TIGR00254">
    <property type="entry name" value="GGDEF"/>
    <property type="match status" value="1"/>
</dbReference>
<dbReference type="SUPFAM" id="SSF55073">
    <property type="entry name" value="Nucleotide cyclase"/>
    <property type="match status" value="1"/>
</dbReference>
<dbReference type="InterPro" id="IPR035965">
    <property type="entry name" value="PAS-like_dom_sf"/>
</dbReference>
<name>A0A841R655_9SPIO</name>
<feature type="transmembrane region" description="Helical" evidence="2">
    <location>
        <begin position="85"/>
        <end position="103"/>
    </location>
</feature>
<dbReference type="AlphaFoldDB" id="A0A841R655"/>
<protein>
    <submittedName>
        <fullName evidence="7">Diguanylate cyclase (GGDEF)-like protein/PAS domain S-box-containing protein</fullName>
    </submittedName>
</protein>
<dbReference type="NCBIfam" id="TIGR00229">
    <property type="entry name" value="sensory_box"/>
    <property type="match status" value="1"/>
</dbReference>
<proteinExistence type="predicted"/>
<dbReference type="PANTHER" id="PTHR44757:SF2">
    <property type="entry name" value="BIOFILM ARCHITECTURE MAINTENANCE PROTEIN MBAA"/>
    <property type="match status" value="1"/>
</dbReference>
<feature type="coiled-coil region" evidence="1">
    <location>
        <begin position="185"/>
        <end position="212"/>
    </location>
</feature>
<keyword evidence="2" id="KW-0472">Membrane</keyword>
<evidence type="ECO:0000259" key="6">
    <source>
        <dbReference type="PROSITE" id="PS50887"/>
    </source>
</evidence>
<dbReference type="RefSeq" id="WP_184742460.1">
    <property type="nucleotide sequence ID" value="NZ_JACHGJ010000001.1"/>
</dbReference>
<dbReference type="PANTHER" id="PTHR44757">
    <property type="entry name" value="DIGUANYLATE CYCLASE DGCP"/>
    <property type="match status" value="1"/>
</dbReference>
<feature type="domain" description="GGDEF" evidence="6">
    <location>
        <begin position="384"/>
        <end position="517"/>
    </location>
</feature>
<reference evidence="7 8" key="1">
    <citation type="submission" date="2020-08" db="EMBL/GenBank/DDBJ databases">
        <title>Genomic Encyclopedia of Type Strains, Phase IV (KMG-IV): sequencing the most valuable type-strain genomes for metagenomic binning, comparative biology and taxonomic classification.</title>
        <authorList>
            <person name="Goeker M."/>
        </authorList>
    </citation>
    <scope>NUCLEOTIDE SEQUENCE [LARGE SCALE GENOMIC DNA]</scope>
    <source>
        <strain evidence="7 8">DSM 2461</strain>
    </source>
</reference>
<dbReference type="InterPro" id="IPR013655">
    <property type="entry name" value="PAS_fold_3"/>
</dbReference>
<feature type="transmembrane region" description="Helical" evidence="2">
    <location>
        <begin position="109"/>
        <end position="126"/>
    </location>
</feature>
<dbReference type="SMART" id="SM00052">
    <property type="entry name" value="EAL"/>
    <property type="match status" value="1"/>
</dbReference>
<dbReference type="InterPro" id="IPR000700">
    <property type="entry name" value="PAS-assoc_C"/>
</dbReference>
<dbReference type="InterPro" id="IPR035919">
    <property type="entry name" value="EAL_sf"/>
</dbReference>
<keyword evidence="2" id="KW-1133">Transmembrane helix</keyword>
<evidence type="ECO:0000256" key="1">
    <source>
        <dbReference type="SAM" id="Coils"/>
    </source>
</evidence>
<keyword evidence="8" id="KW-1185">Reference proteome</keyword>
<dbReference type="PROSITE" id="PS50112">
    <property type="entry name" value="PAS"/>
    <property type="match status" value="1"/>
</dbReference>
<dbReference type="InterPro" id="IPR043128">
    <property type="entry name" value="Rev_trsase/Diguanyl_cyclase"/>
</dbReference>
<feature type="domain" description="EAL" evidence="5">
    <location>
        <begin position="526"/>
        <end position="778"/>
    </location>
</feature>
<dbReference type="CDD" id="cd01949">
    <property type="entry name" value="GGDEF"/>
    <property type="match status" value="1"/>
</dbReference>
<feature type="domain" description="PAS" evidence="3">
    <location>
        <begin position="226"/>
        <end position="297"/>
    </location>
</feature>
<sequence length="781" mass="90331">MKRGPAWKIVSFFLRHEKNNYEGLKSLRYRYMSLFEPVFIALSLGSSLIVQSQLYQNGMLYQLLLFLSLQMLIILIINFLKPSRLVDKSFFLYIFTMMSFFTATGVNQYRAYLWIFLCVLVSALLYRIRKTAIVYLLLAGNIVFINRYAVFQALSMGKLSLDLNSIGFYTMLTSFLTGASVSVIVNNLEKSFAKLYKLKKTLENRNSKLSREQEVARHYRNALMGNELKFKTIVEYAFDGITILDKNGNNKFISNSTENITGYSSEEFSEGAMNLDRIHPDDLQRVIENFRNITEGRIDKSTIYYRYLHKDGEWRNLEVTVTDLLNNPGIEGILFIYRDVTRHIQAEQRARYFEFYDQLTGLPNLLMFSEKISEEIERSAARKRSFAVMCLGLNSFKDINGQFGTSFGDILLKQIGSRLKSNFRGDDFVSRMMGDKFLILFSDMKSEDDVIAIVQKTMGSFETPFWVEQRDIAVSVSIGISVYPHDGTLKDELIKNSEAALFLCKENRDRKYAMFNKNQNEDLINRIQIEKEIYQAIEDKTFTVYYQPKVDLDGNLVGAEALIRWFHRERGMVSPGQFIPISERNRSIIEIGKIVMEKTYSQIREWIDSGLEPVEISINVAPMQFSDRGFIDYIDELQNRYDIDPDLIEFEITETGIMENEKKTTEIMHLLIERGYSISIDDFGTGYSSLNKLKDYPVTTLKIDKSFIDPLPDNASSNIVKTIIELAHFLQYRVVAEGVEKEEQHLLLATLQCDMIQGYFFHKPMPSTHFVKLMKKPASAL</sequence>
<keyword evidence="1" id="KW-0175">Coiled coil</keyword>
<evidence type="ECO:0000256" key="2">
    <source>
        <dbReference type="SAM" id="Phobius"/>
    </source>
</evidence>
<dbReference type="Pfam" id="PF00563">
    <property type="entry name" value="EAL"/>
    <property type="match status" value="1"/>
</dbReference>
<dbReference type="CDD" id="cd01948">
    <property type="entry name" value="EAL"/>
    <property type="match status" value="1"/>
</dbReference>
<feature type="transmembrane region" description="Helical" evidence="2">
    <location>
        <begin position="133"/>
        <end position="154"/>
    </location>
</feature>
<evidence type="ECO:0000259" key="5">
    <source>
        <dbReference type="PROSITE" id="PS50883"/>
    </source>
</evidence>
<dbReference type="PROSITE" id="PS50887">
    <property type="entry name" value="GGDEF"/>
    <property type="match status" value="1"/>
</dbReference>
<dbReference type="SUPFAM" id="SSF141868">
    <property type="entry name" value="EAL domain-like"/>
    <property type="match status" value="1"/>
</dbReference>
<feature type="transmembrane region" description="Helical" evidence="2">
    <location>
        <begin position="60"/>
        <end position="80"/>
    </location>
</feature>
<comment type="caution">
    <text evidence="7">The sequence shown here is derived from an EMBL/GenBank/DDBJ whole genome shotgun (WGS) entry which is preliminary data.</text>
</comment>
<gene>
    <name evidence="7" type="ORF">HNR50_000163</name>
</gene>
<dbReference type="CDD" id="cd00130">
    <property type="entry name" value="PAS"/>
    <property type="match status" value="1"/>
</dbReference>
<dbReference type="InterPro" id="IPR000014">
    <property type="entry name" value="PAS"/>
</dbReference>
<evidence type="ECO:0000313" key="7">
    <source>
        <dbReference type="EMBL" id="MBB6478530.1"/>
    </source>
</evidence>
<dbReference type="SMART" id="SM00091">
    <property type="entry name" value="PAS"/>
    <property type="match status" value="1"/>
</dbReference>